<evidence type="ECO:0000259" key="3">
    <source>
        <dbReference type="PROSITE" id="PS50033"/>
    </source>
</evidence>
<dbReference type="InterPro" id="IPR029071">
    <property type="entry name" value="Ubiquitin-like_domsf"/>
</dbReference>
<dbReference type="InterPro" id="IPR001012">
    <property type="entry name" value="UBX_dom"/>
</dbReference>
<dbReference type="EMBL" id="CADEPM010000010">
    <property type="protein sequence ID" value="CAB3410363.1"/>
    <property type="molecule type" value="Genomic_DNA"/>
</dbReference>
<accession>A0A8S1F947</accession>
<keyword evidence="2" id="KW-0472">Membrane</keyword>
<feature type="compositionally biased region" description="Basic and acidic residues" evidence="1">
    <location>
        <begin position="293"/>
        <end position="324"/>
    </location>
</feature>
<reference evidence="4 5" key="1">
    <citation type="submission" date="2020-04" db="EMBL/GenBank/DDBJ databases">
        <authorList>
            <person name="Laetsch R D."/>
            <person name="Stevens L."/>
            <person name="Kumar S."/>
            <person name="Blaxter L. M."/>
        </authorList>
    </citation>
    <scope>NUCLEOTIDE SEQUENCE [LARGE SCALE GENOMIC DNA]</scope>
</reference>
<evidence type="ECO:0000313" key="5">
    <source>
        <dbReference type="Proteomes" id="UP000494206"/>
    </source>
</evidence>
<dbReference type="AlphaFoldDB" id="A0A8S1F947"/>
<keyword evidence="5" id="KW-1185">Reference proteome</keyword>
<dbReference type="Gene3D" id="3.10.20.90">
    <property type="entry name" value="Phosphatidylinositol 3-kinase Catalytic Subunit, Chain A, domain 1"/>
    <property type="match status" value="1"/>
</dbReference>
<dbReference type="PROSITE" id="PS50033">
    <property type="entry name" value="UBX"/>
    <property type="match status" value="1"/>
</dbReference>
<dbReference type="Pfam" id="PF14555">
    <property type="entry name" value="UBA_4"/>
    <property type="match status" value="1"/>
</dbReference>
<dbReference type="SUPFAM" id="SSF54236">
    <property type="entry name" value="Ubiquitin-like"/>
    <property type="match status" value="1"/>
</dbReference>
<protein>
    <recommendedName>
        <fullName evidence="3">UBX domain-containing protein</fullName>
    </recommendedName>
</protein>
<feature type="region of interest" description="Disordered" evidence="1">
    <location>
        <begin position="51"/>
        <end position="74"/>
    </location>
</feature>
<dbReference type="PANTHER" id="PTHR23322:SF93">
    <property type="entry name" value="UBX DOMAIN-CONTAINING PROTEIN 8"/>
    <property type="match status" value="1"/>
</dbReference>
<dbReference type="PANTHER" id="PTHR23322">
    <property type="entry name" value="FAS-ASSOCIATED PROTEIN"/>
    <property type="match status" value="1"/>
</dbReference>
<proteinExistence type="predicted"/>
<evidence type="ECO:0000256" key="1">
    <source>
        <dbReference type="SAM" id="MobiDB-lite"/>
    </source>
</evidence>
<feature type="domain" description="UBX" evidence="3">
    <location>
        <begin position="343"/>
        <end position="375"/>
    </location>
</feature>
<dbReference type="InterPro" id="IPR050730">
    <property type="entry name" value="UBX_domain-protein"/>
</dbReference>
<dbReference type="Proteomes" id="UP000494206">
    <property type="component" value="Unassembled WGS sequence"/>
</dbReference>
<gene>
    <name evidence="4" type="ORF">CBOVIS_LOCUS11897</name>
</gene>
<name>A0A8S1F947_9PELO</name>
<evidence type="ECO:0000256" key="2">
    <source>
        <dbReference type="SAM" id="Phobius"/>
    </source>
</evidence>
<dbReference type="GO" id="GO:0043130">
    <property type="term" value="F:ubiquitin binding"/>
    <property type="evidence" value="ECO:0007669"/>
    <property type="project" value="TreeGrafter"/>
</dbReference>
<sequence length="443" mass="51852">MDDEQQQKIQQEFTGVDYEEARNLLARNSNDPQMAIRAFLDEREPELERSVGELRYRGQIGQPSTSNDDETVNRDANTRPVLPVYHSVILFLARLVSFPVRLPIFFFSLIYGFFFGRSVTNRVLFRDHVMQKYPIAAMELDNWYTGNTSEIIDTVQNTGARFLVVYIHNPKNSDHEELLKVLLNTQMGEYISEKRGLLAGIMIDDPYAFHYAGSGYYERWHAFTIYLKKDTANVIEMKSLVKRYSDPEETVRCLKRDIDAILSEMNSAALRRRQAEENRRLMEEQNRQYQESVRLDRERMQKQKEEREAKERAAREAEEKQRLSDERVAKIKSFRENLEDKGPSTGSHQYQLRFPSGNPLKLKFHKSDRVESIFEAAIKSPDCPIFFQVHTIMPKNDIPCLPDWYYDILVDEEKEPEEGWRLKDVTFEEAGVEPGSTIYVDSL</sequence>
<keyword evidence="2" id="KW-0812">Transmembrane</keyword>
<comment type="caution">
    <text evidence="4">The sequence shown here is derived from an EMBL/GenBank/DDBJ whole genome shotgun (WGS) entry which is preliminary data.</text>
</comment>
<dbReference type="OrthoDB" id="1026733at2759"/>
<feature type="transmembrane region" description="Helical" evidence="2">
    <location>
        <begin position="88"/>
        <end position="116"/>
    </location>
</feature>
<dbReference type="CDD" id="cd14273">
    <property type="entry name" value="UBA_TAP-C_like"/>
    <property type="match status" value="1"/>
</dbReference>
<feature type="region of interest" description="Disordered" evidence="1">
    <location>
        <begin position="282"/>
        <end position="324"/>
    </location>
</feature>
<keyword evidence="2" id="KW-1133">Transmembrane helix</keyword>
<organism evidence="4 5">
    <name type="scientific">Caenorhabditis bovis</name>
    <dbReference type="NCBI Taxonomy" id="2654633"/>
    <lineage>
        <taxon>Eukaryota</taxon>
        <taxon>Metazoa</taxon>
        <taxon>Ecdysozoa</taxon>
        <taxon>Nematoda</taxon>
        <taxon>Chromadorea</taxon>
        <taxon>Rhabditida</taxon>
        <taxon>Rhabditina</taxon>
        <taxon>Rhabditomorpha</taxon>
        <taxon>Rhabditoidea</taxon>
        <taxon>Rhabditidae</taxon>
        <taxon>Peloderinae</taxon>
        <taxon>Caenorhabditis</taxon>
    </lineage>
</organism>
<evidence type="ECO:0000313" key="4">
    <source>
        <dbReference type="EMBL" id="CAB3410363.1"/>
    </source>
</evidence>